<dbReference type="AlphaFoldDB" id="A0A6A4L234"/>
<comment type="caution">
    <text evidence="2">The sequence shown here is derived from an EMBL/GenBank/DDBJ whole genome shotgun (WGS) entry which is preliminary data.</text>
</comment>
<reference evidence="2 3" key="1">
    <citation type="journal article" date="2019" name="Genome Biol. Evol.">
        <title>The Rhododendron genome and chromosomal organization provide insight into shared whole-genome duplications across the heath family (Ericaceae).</title>
        <authorList>
            <person name="Soza V.L."/>
            <person name="Lindsley D."/>
            <person name="Waalkes A."/>
            <person name="Ramage E."/>
            <person name="Patwardhan R.P."/>
            <person name="Burton J.N."/>
            <person name="Adey A."/>
            <person name="Kumar A."/>
            <person name="Qiu R."/>
            <person name="Shendure J."/>
            <person name="Hall B."/>
        </authorList>
    </citation>
    <scope>NUCLEOTIDE SEQUENCE [LARGE SCALE GENOMIC DNA]</scope>
    <source>
        <strain evidence="2">RSF 1966-606</strain>
    </source>
</reference>
<proteinExistence type="predicted"/>
<dbReference type="Proteomes" id="UP000428333">
    <property type="component" value="Linkage Group LG11"/>
</dbReference>
<keyword evidence="1" id="KW-1133">Transmembrane helix</keyword>
<evidence type="ECO:0000313" key="2">
    <source>
        <dbReference type="EMBL" id="KAE9449147.1"/>
    </source>
</evidence>
<evidence type="ECO:0000313" key="3">
    <source>
        <dbReference type="Proteomes" id="UP000428333"/>
    </source>
</evidence>
<organism evidence="2 3">
    <name type="scientific">Rhododendron williamsianum</name>
    <dbReference type="NCBI Taxonomy" id="262921"/>
    <lineage>
        <taxon>Eukaryota</taxon>
        <taxon>Viridiplantae</taxon>
        <taxon>Streptophyta</taxon>
        <taxon>Embryophyta</taxon>
        <taxon>Tracheophyta</taxon>
        <taxon>Spermatophyta</taxon>
        <taxon>Magnoliopsida</taxon>
        <taxon>eudicotyledons</taxon>
        <taxon>Gunneridae</taxon>
        <taxon>Pentapetalae</taxon>
        <taxon>asterids</taxon>
        <taxon>Ericales</taxon>
        <taxon>Ericaceae</taxon>
        <taxon>Ericoideae</taxon>
        <taxon>Rhodoreae</taxon>
        <taxon>Rhododendron</taxon>
    </lineage>
</organism>
<gene>
    <name evidence="2" type="ORF">C3L33_18957</name>
</gene>
<protein>
    <submittedName>
        <fullName evidence="2">Uncharacterized protein</fullName>
    </submittedName>
</protein>
<keyword evidence="1" id="KW-0812">Transmembrane</keyword>
<keyword evidence="1" id="KW-0472">Membrane</keyword>
<feature type="transmembrane region" description="Helical" evidence="1">
    <location>
        <begin position="6"/>
        <end position="24"/>
    </location>
</feature>
<keyword evidence="3" id="KW-1185">Reference proteome</keyword>
<feature type="non-terminal residue" evidence="2">
    <location>
        <position position="1"/>
    </location>
</feature>
<name>A0A6A4L234_9ERIC</name>
<evidence type="ECO:0000256" key="1">
    <source>
        <dbReference type="SAM" id="Phobius"/>
    </source>
</evidence>
<sequence length="79" mass="9177">MFPVGLGFVIGFFILLLYWASPLIQNWKIVLLTFYLVVRFGISNESNCLIVIQMVDMGVDLDRQEAFYTFGNNNFDLKF</sequence>
<dbReference type="EMBL" id="QEFC01003192">
    <property type="protein sequence ID" value="KAE9449147.1"/>
    <property type="molecule type" value="Genomic_DNA"/>
</dbReference>
<accession>A0A6A4L234</accession>